<dbReference type="Gene3D" id="3.40.50.150">
    <property type="entry name" value="Vaccinia Virus protein VP39"/>
    <property type="match status" value="1"/>
</dbReference>
<proteinExistence type="predicted"/>
<dbReference type="InterPro" id="IPR029063">
    <property type="entry name" value="SAM-dependent_MTases_sf"/>
</dbReference>
<evidence type="ECO:0000259" key="4">
    <source>
        <dbReference type="Pfam" id="PF13847"/>
    </source>
</evidence>
<dbReference type="Pfam" id="PF13847">
    <property type="entry name" value="Methyltransf_31"/>
    <property type="match status" value="1"/>
</dbReference>
<dbReference type="SUPFAM" id="SSF53335">
    <property type="entry name" value="S-adenosyl-L-methionine-dependent methyltransferases"/>
    <property type="match status" value="1"/>
</dbReference>
<accession>A0A0G0D868</accession>
<reference evidence="5 6" key="1">
    <citation type="journal article" date="2015" name="Nature">
        <title>rRNA introns, odd ribosomes, and small enigmatic genomes across a large radiation of phyla.</title>
        <authorList>
            <person name="Brown C.T."/>
            <person name="Hug L.A."/>
            <person name="Thomas B.C."/>
            <person name="Sharon I."/>
            <person name="Castelle C.J."/>
            <person name="Singh A."/>
            <person name="Wilkins M.J."/>
            <person name="Williams K.H."/>
            <person name="Banfield J.F."/>
        </authorList>
    </citation>
    <scope>NUCLEOTIDE SEQUENCE [LARGE SCALE GENOMIC DNA]</scope>
</reference>
<dbReference type="PANTHER" id="PTHR18895">
    <property type="entry name" value="HEMK METHYLTRANSFERASE"/>
    <property type="match status" value="1"/>
</dbReference>
<dbReference type="PANTHER" id="PTHR18895:SF74">
    <property type="entry name" value="MTRF1L RELEASE FACTOR GLUTAMINE METHYLTRANSFERASE"/>
    <property type="match status" value="1"/>
</dbReference>
<organism evidence="5 6">
    <name type="scientific">Candidatus Magasanikbacteria bacterium GW2011_GWC2_34_16</name>
    <dbReference type="NCBI Taxonomy" id="1619045"/>
    <lineage>
        <taxon>Bacteria</taxon>
        <taxon>Candidatus Magasanikiibacteriota</taxon>
    </lineage>
</organism>
<name>A0A0G0D868_9BACT</name>
<evidence type="ECO:0000256" key="1">
    <source>
        <dbReference type="ARBA" id="ARBA00022603"/>
    </source>
</evidence>
<dbReference type="Proteomes" id="UP000034927">
    <property type="component" value="Unassembled WGS sequence"/>
</dbReference>
<dbReference type="GO" id="GO:0008276">
    <property type="term" value="F:protein methyltransferase activity"/>
    <property type="evidence" value="ECO:0007669"/>
    <property type="project" value="InterPro"/>
</dbReference>
<dbReference type="InterPro" id="IPR050320">
    <property type="entry name" value="N5-glutamine_MTase"/>
</dbReference>
<gene>
    <name evidence="5" type="ORF">UR53_C0002G0079</name>
</gene>
<dbReference type="AlphaFoldDB" id="A0A0G0D868"/>
<dbReference type="PATRIC" id="fig|1619045.3.peg.243"/>
<sequence>MLNLSNIQKKYSGKIAATDLDLLLAASINQPRVFLLTHPEYRPSILSRIKFAYYLYLYKKGYSVAAILKHKEFFGLDFYVNKHVLIPRPDTEIMVETVIKKIKNYEKSNLILIDIGTGSGCIPISIIKNINNNIKTIAIDISRQALRVAKKNAKIHNVNINFLHGDLLSPFNNLSIYQFNNLIITANLPYLTNNQFISEPSIQKEPQLALVADNTNGLSLYEKLLLQIQPLLLITNCSLLICLEIDPSQIKAIKSLINRYLPQAKITIKKDLSGLDRLVEIEMIKS</sequence>
<comment type="caution">
    <text evidence="5">The sequence shown here is derived from an EMBL/GenBank/DDBJ whole genome shotgun (WGS) entry which is preliminary data.</text>
</comment>
<evidence type="ECO:0000313" key="5">
    <source>
        <dbReference type="EMBL" id="KKP59465.1"/>
    </source>
</evidence>
<feature type="domain" description="Methyltransferase" evidence="4">
    <location>
        <begin position="107"/>
        <end position="179"/>
    </location>
</feature>
<evidence type="ECO:0000256" key="3">
    <source>
        <dbReference type="ARBA" id="ARBA00022691"/>
    </source>
</evidence>
<evidence type="ECO:0000313" key="6">
    <source>
        <dbReference type="Proteomes" id="UP000034927"/>
    </source>
</evidence>
<dbReference type="EMBL" id="LBPO01000002">
    <property type="protein sequence ID" value="KKP59465.1"/>
    <property type="molecule type" value="Genomic_DNA"/>
</dbReference>
<keyword evidence="1 5" id="KW-0489">Methyltransferase</keyword>
<dbReference type="GO" id="GO:0032259">
    <property type="term" value="P:methylation"/>
    <property type="evidence" value="ECO:0007669"/>
    <property type="project" value="UniProtKB-KW"/>
</dbReference>
<protein>
    <submittedName>
        <fullName evidence="5">Release factor glutamine methyltransferase</fullName>
    </submittedName>
</protein>
<keyword evidence="3" id="KW-0949">S-adenosyl-L-methionine</keyword>
<evidence type="ECO:0000256" key="2">
    <source>
        <dbReference type="ARBA" id="ARBA00022679"/>
    </source>
</evidence>
<keyword evidence="2 5" id="KW-0808">Transferase</keyword>
<dbReference type="NCBIfam" id="TIGR00536">
    <property type="entry name" value="hemK_fam"/>
    <property type="match status" value="1"/>
</dbReference>
<dbReference type="InterPro" id="IPR025714">
    <property type="entry name" value="Methyltranfer_dom"/>
</dbReference>
<dbReference type="InterPro" id="IPR004556">
    <property type="entry name" value="HemK-like"/>
</dbReference>
<dbReference type="Gene3D" id="1.10.8.10">
    <property type="entry name" value="DNA helicase RuvA subunit, C-terminal domain"/>
    <property type="match status" value="1"/>
</dbReference>